<protein>
    <submittedName>
        <fullName evidence="2">Uncharacterized protein</fullName>
    </submittedName>
</protein>
<gene>
    <name evidence="2" type="ORF">HPB48_007855</name>
</gene>
<feature type="region of interest" description="Disordered" evidence="1">
    <location>
        <begin position="1"/>
        <end position="22"/>
    </location>
</feature>
<dbReference type="AlphaFoldDB" id="A0A9J6GI98"/>
<proteinExistence type="predicted"/>
<keyword evidence="3" id="KW-1185">Reference proteome</keyword>
<evidence type="ECO:0000256" key="1">
    <source>
        <dbReference type="SAM" id="MobiDB-lite"/>
    </source>
</evidence>
<name>A0A9J6GI98_HAELO</name>
<evidence type="ECO:0000313" key="3">
    <source>
        <dbReference type="Proteomes" id="UP000821853"/>
    </source>
</evidence>
<dbReference type="EMBL" id="JABSTR010000007">
    <property type="protein sequence ID" value="KAH9375011.1"/>
    <property type="molecule type" value="Genomic_DNA"/>
</dbReference>
<evidence type="ECO:0000313" key="2">
    <source>
        <dbReference type="EMBL" id="KAH9375011.1"/>
    </source>
</evidence>
<organism evidence="2 3">
    <name type="scientific">Haemaphysalis longicornis</name>
    <name type="common">Bush tick</name>
    <dbReference type="NCBI Taxonomy" id="44386"/>
    <lineage>
        <taxon>Eukaryota</taxon>
        <taxon>Metazoa</taxon>
        <taxon>Ecdysozoa</taxon>
        <taxon>Arthropoda</taxon>
        <taxon>Chelicerata</taxon>
        <taxon>Arachnida</taxon>
        <taxon>Acari</taxon>
        <taxon>Parasitiformes</taxon>
        <taxon>Ixodida</taxon>
        <taxon>Ixodoidea</taxon>
        <taxon>Ixodidae</taxon>
        <taxon>Haemaphysalinae</taxon>
        <taxon>Haemaphysalis</taxon>
    </lineage>
</organism>
<dbReference type="Proteomes" id="UP000821853">
    <property type="component" value="Chromosome 5"/>
</dbReference>
<accession>A0A9J6GI98</accession>
<comment type="caution">
    <text evidence="2">The sequence shown here is derived from an EMBL/GenBank/DDBJ whole genome shotgun (WGS) entry which is preliminary data.</text>
</comment>
<feature type="compositionally biased region" description="Basic and acidic residues" evidence="1">
    <location>
        <begin position="12"/>
        <end position="22"/>
    </location>
</feature>
<dbReference type="VEuPathDB" id="VectorBase:HLOH_039971"/>
<reference evidence="2 3" key="1">
    <citation type="journal article" date="2020" name="Cell">
        <title>Large-Scale Comparative Analyses of Tick Genomes Elucidate Their Genetic Diversity and Vector Capacities.</title>
        <authorList>
            <consortium name="Tick Genome and Microbiome Consortium (TIGMIC)"/>
            <person name="Jia N."/>
            <person name="Wang J."/>
            <person name="Shi W."/>
            <person name="Du L."/>
            <person name="Sun Y."/>
            <person name="Zhan W."/>
            <person name="Jiang J.F."/>
            <person name="Wang Q."/>
            <person name="Zhang B."/>
            <person name="Ji P."/>
            <person name="Bell-Sakyi L."/>
            <person name="Cui X.M."/>
            <person name="Yuan T.T."/>
            <person name="Jiang B.G."/>
            <person name="Yang W.F."/>
            <person name="Lam T.T."/>
            <person name="Chang Q.C."/>
            <person name="Ding S.J."/>
            <person name="Wang X.J."/>
            <person name="Zhu J.G."/>
            <person name="Ruan X.D."/>
            <person name="Zhao L."/>
            <person name="Wei J.T."/>
            <person name="Ye R.Z."/>
            <person name="Que T.C."/>
            <person name="Du C.H."/>
            <person name="Zhou Y.H."/>
            <person name="Cheng J.X."/>
            <person name="Dai P.F."/>
            <person name="Guo W.B."/>
            <person name="Han X.H."/>
            <person name="Huang E.J."/>
            <person name="Li L.F."/>
            <person name="Wei W."/>
            <person name="Gao Y.C."/>
            <person name="Liu J.Z."/>
            <person name="Shao H.Z."/>
            <person name="Wang X."/>
            <person name="Wang C.C."/>
            <person name="Yang T.C."/>
            <person name="Huo Q.B."/>
            <person name="Li W."/>
            <person name="Chen H.Y."/>
            <person name="Chen S.E."/>
            <person name="Zhou L.G."/>
            <person name="Ni X.B."/>
            <person name="Tian J.H."/>
            <person name="Sheng Y."/>
            <person name="Liu T."/>
            <person name="Pan Y.S."/>
            <person name="Xia L.Y."/>
            <person name="Li J."/>
            <person name="Zhao F."/>
            <person name="Cao W.C."/>
        </authorList>
    </citation>
    <scope>NUCLEOTIDE SEQUENCE [LARGE SCALE GENOMIC DNA]</scope>
    <source>
        <strain evidence="2">HaeL-2018</strain>
    </source>
</reference>
<sequence length="92" mass="10226">MATSSNCTAYPHGREGHCGADSHERKDCCGRGPVFVMTGLLGDSASMVLDFPKQSLGEQCVVGMEKKRSLCFQFRSRWGNHYARHEFLAKTL</sequence>